<name>A0A399IXF1_9RHOB</name>
<accession>A0A399IXF1</accession>
<proteinExistence type="predicted"/>
<protein>
    <recommendedName>
        <fullName evidence="2">SH3b domain-containing protein</fullName>
    </recommendedName>
</protein>
<reference evidence="3 4" key="1">
    <citation type="submission" date="2018-08" db="EMBL/GenBank/DDBJ databases">
        <title>Pseudooceanicola sediminis CY03 in the family Rhodobacteracea.</title>
        <authorList>
            <person name="Zhang Y.-J."/>
        </authorList>
    </citation>
    <scope>NUCLEOTIDE SEQUENCE [LARGE SCALE GENOMIC DNA]</scope>
    <source>
        <strain evidence="3 4">CY03</strain>
    </source>
</reference>
<gene>
    <name evidence="3" type="ORF">DL237_19860</name>
</gene>
<feature type="domain" description="SH3b" evidence="2">
    <location>
        <begin position="152"/>
        <end position="214"/>
    </location>
</feature>
<dbReference type="InterPro" id="IPR003646">
    <property type="entry name" value="SH3-like_bac-type"/>
</dbReference>
<evidence type="ECO:0000313" key="4">
    <source>
        <dbReference type="Proteomes" id="UP000265848"/>
    </source>
</evidence>
<keyword evidence="4" id="KW-1185">Reference proteome</keyword>
<evidence type="ECO:0000313" key="3">
    <source>
        <dbReference type="EMBL" id="RII36939.1"/>
    </source>
</evidence>
<dbReference type="Pfam" id="PF06347">
    <property type="entry name" value="SH3_4"/>
    <property type="match status" value="2"/>
</dbReference>
<dbReference type="OrthoDB" id="9810773at2"/>
<dbReference type="EMBL" id="QWJJ01000027">
    <property type="protein sequence ID" value="RII36939.1"/>
    <property type="molecule type" value="Genomic_DNA"/>
</dbReference>
<evidence type="ECO:0000259" key="2">
    <source>
        <dbReference type="SMART" id="SM00287"/>
    </source>
</evidence>
<sequence>MSAIALSISLFSIAGILVAEELPGEESPDIPADSVPGDAAPDTPVLSPPQDQRAAARAISGVLPAPLPDPEQDAGLTQTLGPVTNLPLPRFLSMKTDRANVRRGPSKTHRIDWEFLRRGMPVEVVAEYGHWRRIRDHDGMGGWVHYALISGHRTVLIEQDMLSLRFRPDSDSRITAKLEAGVIADLDECTLDWCKVSVAGYKGWAPKTALWGVMADEIRD</sequence>
<evidence type="ECO:0000256" key="1">
    <source>
        <dbReference type="SAM" id="MobiDB-lite"/>
    </source>
</evidence>
<comment type="caution">
    <text evidence="3">The sequence shown here is derived from an EMBL/GenBank/DDBJ whole genome shotgun (WGS) entry which is preliminary data.</text>
</comment>
<feature type="region of interest" description="Disordered" evidence="1">
    <location>
        <begin position="24"/>
        <end position="55"/>
    </location>
</feature>
<dbReference type="SMART" id="SM00287">
    <property type="entry name" value="SH3b"/>
    <property type="match status" value="2"/>
</dbReference>
<dbReference type="Gene3D" id="2.30.30.40">
    <property type="entry name" value="SH3 Domains"/>
    <property type="match status" value="1"/>
</dbReference>
<dbReference type="Proteomes" id="UP000265848">
    <property type="component" value="Unassembled WGS sequence"/>
</dbReference>
<feature type="domain" description="SH3b" evidence="2">
    <location>
        <begin position="89"/>
        <end position="151"/>
    </location>
</feature>
<dbReference type="InterPro" id="IPR010466">
    <property type="entry name" value="DUF1058"/>
</dbReference>
<organism evidence="3 4">
    <name type="scientific">Pseudooceanicola sediminis</name>
    <dbReference type="NCBI Taxonomy" id="2211117"/>
    <lineage>
        <taxon>Bacteria</taxon>
        <taxon>Pseudomonadati</taxon>
        <taxon>Pseudomonadota</taxon>
        <taxon>Alphaproteobacteria</taxon>
        <taxon>Rhodobacterales</taxon>
        <taxon>Paracoccaceae</taxon>
        <taxon>Pseudooceanicola</taxon>
    </lineage>
</organism>
<dbReference type="AlphaFoldDB" id="A0A399IXF1"/>